<feature type="region of interest" description="Disordered" evidence="1">
    <location>
        <begin position="117"/>
        <end position="143"/>
    </location>
</feature>
<proteinExistence type="predicted"/>
<accession>A0A6A6RVD7</accession>
<evidence type="ECO:0000313" key="2">
    <source>
        <dbReference type="EMBL" id="KAF2638373.1"/>
    </source>
</evidence>
<name>A0A6A6RVD7_9PLEO</name>
<gene>
    <name evidence="2" type="ORF">P280DRAFT_520386</name>
</gene>
<evidence type="ECO:0000313" key="3">
    <source>
        <dbReference type="Proteomes" id="UP000799753"/>
    </source>
</evidence>
<feature type="compositionally biased region" description="Basic and acidic residues" evidence="1">
    <location>
        <begin position="121"/>
        <end position="140"/>
    </location>
</feature>
<evidence type="ECO:0000256" key="1">
    <source>
        <dbReference type="SAM" id="MobiDB-lite"/>
    </source>
</evidence>
<feature type="region of interest" description="Disordered" evidence="1">
    <location>
        <begin position="157"/>
        <end position="177"/>
    </location>
</feature>
<dbReference type="AlphaFoldDB" id="A0A6A6RVD7"/>
<dbReference type="Proteomes" id="UP000799753">
    <property type="component" value="Unassembled WGS sequence"/>
</dbReference>
<organism evidence="2 3">
    <name type="scientific">Massarina eburnea CBS 473.64</name>
    <dbReference type="NCBI Taxonomy" id="1395130"/>
    <lineage>
        <taxon>Eukaryota</taxon>
        <taxon>Fungi</taxon>
        <taxon>Dikarya</taxon>
        <taxon>Ascomycota</taxon>
        <taxon>Pezizomycotina</taxon>
        <taxon>Dothideomycetes</taxon>
        <taxon>Pleosporomycetidae</taxon>
        <taxon>Pleosporales</taxon>
        <taxon>Massarineae</taxon>
        <taxon>Massarinaceae</taxon>
        <taxon>Massarina</taxon>
    </lineage>
</organism>
<dbReference type="OrthoDB" id="3801102at2759"/>
<dbReference type="EMBL" id="MU006790">
    <property type="protein sequence ID" value="KAF2638373.1"/>
    <property type="molecule type" value="Genomic_DNA"/>
</dbReference>
<feature type="region of interest" description="Disordered" evidence="1">
    <location>
        <begin position="79"/>
        <end position="98"/>
    </location>
</feature>
<keyword evidence="3" id="KW-1185">Reference proteome</keyword>
<protein>
    <submittedName>
        <fullName evidence="2">Uncharacterized protein</fullName>
    </submittedName>
</protein>
<sequence>MSTSAREKLTPPPSPLQRMKTPFTRHLSPGPVSLRARMKMRIGILVLCATFSIAVLNELRCAKYGCVSRVGFYGEDGRVGGGSVLPKETEDGDGETGAVLTSEDAQKMVEVQFGQGGLMGEGKEKGEEGKWVGDEKEGKAKGGKHKFVGWMDKVKDRTASTSTKPKKVKTAVKSPSPVADVKEPHYAIISSPSPLSSVNSPSPTVAAIRLKTNTTSSPKHAPESAPHDHDHAVDKMNSHIIPKPKSHHSIFHTNPIPSAYTADVAYMEDEEDYVKGGKEQEHGNGHESDGMDDVDGIDRSETVTVEAGVTVPLKASKVVATVPSVNVPLAKSVAAMPALPAQGRPGDDGNAMGFGSMGLSGYSENSWL</sequence>
<reference evidence="2" key="1">
    <citation type="journal article" date="2020" name="Stud. Mycol.">
        <title>101 Dothideomycetes genomes: a test case for predicting lifestyles and emergence of pathogens.</title>
        <authorList>
            <person name="Haridas S."/>
            <person name="Albert R."/>
            <person name="Binder M."/>
            <person name="Bloem J."/>
            <person name="Labutti K."/>
            <person name="Salamov A."/>
            <person name="Andreopoulos B."/>
            <person name="Baker S."/>
            <person name="Barry K."/>
            <person name="Bills G."/>
            <person name="Bluhm B."/>
            <person name="Cannon C."/>
            <person name="Castanera R."/>
            <person name="Culley D."/>
            <person name="Daum C."/>
            <person name="Ezra D."/>
            <person name="Gonzalez J."/>
            <person name="Henrissat B."/>
            <person name="Kuo A."/>
            <person name="Liang C."/>
            <person name="Lipzen A."/>
            <person name="Lutzoni F."/>
            <person name="Magnuson J."/>
            <person name="Mondo S."/>
            <person name="Nolan M."/>
            <person name="Ohm R."/>
            <person name="Pangilinan J."/>
            <person name="Park H.-J."/>
            <person name="Ramirez L."/>
            <person name="Alfaro M."/>
            <person name="Sun H."/>
            <person name="Tritt A."/>
            <person name="Yoshinaga Y."/>
            <person name="Zwiers L.-H."/>
            <person name="Turgeon B."/>
            <person name="Goodwin S."/>
            <person name="Spatafora J."/>
            <person name="Crous P."/>
            <person name="Grigoriev I."/>
        </authorList>
    </citation>
    <scope>NUCLEOTIDE SEQUENCE</scope>
    <source>
        <strain evidence="2">CBS 473.64</strain>
    </source>
</reference>
<feature type="region of interest" description="Disordered" evidence="1">
    <location>
        <begin position="1"/>
        <end position="28"/>
    </location>
</feature>